<dbReference type="STRING" id="73230.A0A2B7ZF99"/>
<dbReference type="EMBL" id="PDND01000027">
    <property type="protein sequence ID" value="PGH35144.1"/>
    <property type="molecule type" value="Genomic_DNA"/>
</dbReference>
<accession>A0A2B7ZF99</accession>
<evidence type="ECO:0000256" key="1">
    <source>
        <dbReference type="SAM" id="SignalP"/>
    </source>
</evidence>
<proteinExistence type="predicted"/>
<keyword evidence="3" id="KW-1185">Reference proteome</keyword>
<sequence>MHLTLLSTTLLLSLHLIAAHADCTFDPPADQQTGTHKTNNSGDKSVMIEALKVIAPRSAQDPCVDNKEATGECRSAAQAAEPIINSFKKYKIESPAEKAALLSLMAFETGEFAYRKNHYPGRPGQGTRNMQMPQNNGAYAESLDEIKNDLAKAKGDVAAVLDLLLKSEDHDFGSAAWFLTTQCTPEVRKGLESGSQEGWEKYLTGCVHTTVTPQRKGYWERAKKEMKV</sequence>
<keyword evidence="1" id="KW-0732">Signal</keyword>
<protein>
    <submittedName>
        <fullName evidence="2">Uncharacterized protein</fullName>
    </submittedName>
</protein>
<reference evidence="2 3" key="1">
    <citation type="submission" date="2017-10" db="EMBL/GenBank/DDBJ databases">
        <title>Comparative genomics in systemic dimorphic fungi from Ajellomycetaceae.</title>
        <authorList>
            <person name="Munoz J.F."/>
            <person name="Mcewen J.G."/>
            <person name="Clay O.K."/>
            <person name="Cuomo C.A."/>
        </authorList>
    </citation>
    <scope>NUCLEOTIDE SEQUENCE [LARGE SCALE GENOMIC DNA]</scope>
    <source>
        <strain evidence="2 3">UAMH4076</strain>
    </source>
</reference>
<feature type="signal peptide" evidence="1">
    <location>
        <begin position="1"/>
        <end position="21"/>
    </location>
</feature>
<feature type="chain" id="PRO_5012925419" evidence="1">
    <location>
        <begin position="22"/>
        <end position="228"/>
    </location>
</feature>
<name>A0A2B7ZF99_9EURO</name>
<dbReference type="VEuPathDB" id="FungiDB:EMCG_04718"/>
<gene>
    <name evidence="2" type="ORF">GX50_02066</name>
</gene>
<evidence type="ECO:0000313" key="2">
    <source>
        <dbReference type="EMBL" id="PGH35144.1"/>
    </source>
</evidence>
<dbReference type="Proteomes" id="UP000226031">
    <property type="component" value="Unassembled WGS sequence"/>
</dbReference>
<organism evidence="2 3">
    <name type="scientific">[Emmonsia] crescens</name>
    <dbReference type="NCBI Taxonomy" id="73230"/>
    <lineage>
        <taxon>Eukaryota</taxon>
        <taxon>Fungi</taxon>
        <taxon>Dikarya</taxon>
        <taxon>Ascomycota</taxon>
        <taxon>Pezizomycotina</taxon>
        <taxon>Eurotiomycetes</taxon>
        <taxon>Eurotiomycetidae</taxon>
        <taxon>Onygenales</taxon>
        <taxon>Ajellomycetaceae</taxon>
        <taxon>Emergomyces</taxon>
    </lineage>
</organism>
<evidence type="ECO:0000313" key="3">
    <source>
        <dbReference type="Proteomes" id="UP000226031"/>
    </source>
</evidence>
<comment type="caution">
    <text evidence="2">The sequence shown here is derived from an EMBL/GenBank/DDBJ whole genome shotgun (WGS) entry which is preliminary data.</text>
</comment>
<dbReference type="AlphaFoldDB" id="A0A2B7ZF99"/>